<dbReference type="GO" id="GO:0000287">
    <property type="term" value="F:magnesium ion binding"/>
    <property type="evidence" value="ECO:0007669"/>
    <property type="project" value="InterPro"/>
</dbReference>
<dbReference type="Gene3D" id="3.30.1330.70">
    <property type="entry name" value="Holliday junction resolvase RusA"/>
    <property type="match status" value="1"/>
</dbReference>
<organism evidence="1">
    <name type="scientific">marine metagenome</name>
    <dbReference type="NCBI Taxonomy" id="408172"/>
    <lineage>
        <taxon>unclassified sequences</taxon>
        <taxon>metagenomes</taxon>
        <taxon>ecological metagenomes</taxon>
    </lineage>
</organism>
<dbReference type="InterPro" id="IPR036614">
    <property type="entry name" value="RusA-like_sf"/>
</dbReference>
<sequence length="140" mass="16258">MPKRLPTIRVKLPGYQRNRSLWREKILAAVRKTTKETCADDHKLEVVVLLYMTKGKRLTIHDVDNRLKDILDALQGRFGSRRASKDKPLIKNDNCVYRAVIEKQAIPKVLPDKAGGYLLIRPYRRSRWPLQRTKGAGLRK</sequence>
<evidence type="ECO:0000313" key="1">
    <source>
        <dbReference type="EMBL" id="SVE05064.1"/>
    </source>
</evidence>
<proteinExistence type="predicted"/>
<dbReference type="GO" id="GO:0006310">
    <property type="term" value="P:DNA recombination"/>
    <property type="evidence" value="ECO:0007669"/>
    <property type="project" value="InterPro"/>
</dbReference>
<accession>A0A383ABM3</accession>
<dbReference type="EMBL" id="UINC01190757">
    <property type="protein sequence ID" value="SVE05064.1"/>
    <property type="molecule type" value="Genomic_DNA"/>
</dbReference>
<dbReference type="AlphaFoldDB" id="A0A383ABM3"/>
<gene>
    <name evidence="1" type="ORF">METZ01_LOCUS457918</name>
</gene>
<dbReference type="GO" id="GO:0006281">
    <property type="term" value="P:DNA repair"/>
    <property type="evidence" value="ECO:0007669"/>
    <property type="project" value="InterPro"/>
</dbReference>
<dbReference type="SUPFAM" id="SSF103084">
    <property type="entry name" value="Holliday junction resolvase RusA"/>
    <property type="match status" value="1"/>
</dbReference>
<reference evidence="1" key="1">
    <citation type="submission" date="2018-05" db="EMBL/GenBank/DDBJ databases">
        <authorList>
            <person name="Lanie J.A."/>
            <person name="Ng W.-L."/>
            <person name="Kazmierczak K.M."/>
            <person name="Andrzejewski T.M."/>
            <person name="Davidsen T.M."/>
            <person name="Wayne K.J."/>
            <person name="Tettelin H."/>
            <person name="Glass J.I."/>
            <person name="Rusch D."/>
            <person name="Podicherti R."/>
            <person name="Tsui H.-C.T."/>
            <person name="Winkler M.E."/>
        </authorList>
    </citation>
    <scope>NUCLEOTIDE SEQUENCE</scope>
</reference>
<name>A0A383ABM3_9ZZZZ</name>
<protein>
    <submittedName>
        <fullName evidence="1">Uncharacterized protein</fullName>
    </submittedName>
</protein>